<dbReference type="AlphaFoldDB" id="A0A553PL61"/>
<dbReference type="Gene3D" id="3.90.640.10">
    <property type="entry name" value="Actin, Chain A, domain 4"/>
    <property type="match status" value="1"/>
</dbReference>
<dbReference type="CDD" id="cd10206">
    <property type="entry name" value="ASKHA_NBD_Arp8-like"/>
    <property type="match status" value="1"/>
</dbReference>
<dbReference type="PANTHER" id="PTHR11937">
    <property type="entry name" value="ACTIN"/>
    <property type="match status" value="1"/>
</dbReference>
<sequence length="604" mass="66360">MKEWAAPGLHEKMEDTLPVRHNATNTANEADSTGEPTHLSASSILVFQPGSRFLRFGRALDATPQVMLHCLARRRKGTKRDVQGTPSGGSSVRESSLPPLANLDGDQFQSLADSRIRLAHALERTLQSTGVKRYSVPLKHLREINDRVKPEVLPDSPDAIKTLMSQQDVIVGDEVLQIPNHSREYNIHFPFKSGDVNRHSGIGGSQSAILMDLKAIWSHVIKYRLHIPLSDLAAYRAVLVIPALYQRSLIKHYLSLMLLELGFGGCFVIQDHVAATFGAGLGFACVVDIGDQKTSVSCVEDGISQPDSRVQINYGSGDITQILYFFLRSIGFPYKACKPDLNLLDAELLQKLKEDVTHLDLDQCGITEWPFNVRALDKPVNQYKVSMADEPIIASLALFNPELFEVTGSKRVQMMGKDPGDPEDPHDHIYLNETSRKYTKAGPADVADSTDPPGMEDDLEIVADVVESGQNGRSGGSKSQGSASNGESVLSLDQAILRSIEGCESEDMKRKMYGCILLVGGGSKLKGLDSYLRGKLALQIPMQYRTDPVDIIVNAKDLCSAMTTWKGAAILACLETAQELWITAPEWAKTGQKLLRERAPFPWA</sequence>
<dbReference type="Gene3D" id="3.30.420.40">
    <property type="match status" value="2"/>
</dbReference>
<comment type="caution">
    <text evidence="3">The sequence shown here is derived from an EMBL/GenBank/DDBJ whole genome shotgun (WGS) entry which is preliminary data.</text>
</comment>
<feature type="region of interest" description="Disordered" evidence="2">
    <location>
        <begin position="74"/>
        <end position="104"/>
    </location>
</feature>
<evidence type="ECO:0000313" key="3">
    <source>
        <dbReference type="EMBL" id="TRY78430.1"/>
    </source>
</evidence>
<comment type="similarity">
    <text evidence="1">Belongs to the actin family.</text>
</comment>
<protein>
    <submittedName>
        <fullName evidence="3">Uncharacterized protein</fullName>
    </submittedName>
</protein>
<dbReference type="InterPro" id="IPR043129">
    <property type="entry name" value="ATPase_NBD"/>
</dbReference>
<dbReference type="OMA" id="AYKCMWA"/>
<reference evidence="3 4" key="1">
    <citation type="journal article" date="2018" name="Nat. Ecol. Evol.">
        <title>Genomic signatures of mitonuclear coevolution across populations of Tigriopus californicus.</title>
        <authorList>
            <person name="Barreto F.S."/>
            <person name="Watson E.T."/>
            <person name="Lima T.G."/>
            <person name="Willett C.S."/>
            <person name="Edmands S."/>
            <person name="Li W."/>
            <person name="Burton R.S."/>
        </authorList>
    </citation>
    <scope>NUCLEOTIDE SEQUENCE [LARGE SCALE GENOMIC DNA]</scope>
    <source>
        <strain evidence="3 4">San Diego</strain>
    </source>
</reference>
<dbReference type="InterPro" id="IPR004000">
    <property type="entry name" value="Actin"/>
</dbReference>
<evidence type="ECO:0000313" key="4">
    <source>
        <dbReference type="Proteomes" id="UP000318571"/>
    </source>
</evidence>
<gene>
    <name evidence="3" type="ORF">TCAL_06903</name>
</gene>
<feature type="compositionally biased region" description="Polar residues" evidence="2">
    <location>
        <begin position="84"/>
        <end position="94"/>
    </location>
</feature>
<feature type="region of interest" description="Disordered" evidence="2">
    <location>
        <begin position="434"/>
        <end position="456"/>
    </location>
</feature>
<name>A0A553PL61_TIGCA</name>
<dbReference type="SMART" id="SM00268">
    <property type="entry name" value="ACTIN"/>
    <property type="match status" value="1"/>
</dbReference>
<dbReference type="SUPFAM" id="SSF53067">
    <property type="entry name" value="Actin-like ATPase domain"/>
    <property type="match status" value="2"/>
</dbReference>
<proteinExistence type="inferred from homology"/>
<evidence type="ECO:0000256" key="2">
    <source>
        <dbReference type="SAM" id="MobiDB-lite"/>
    </source>
</evidence>
<keyword evidence="4" id="KW-1185">Reference proteome</keyword>
<organism evidence="3 4">
    <name type="scientific">Tigriopus californicus</name>
    <name type="common">Marine copepod</name>
    <dbReference type="NCBI Taxonomy" id="6832"/>
    <lineage>
        <taxon>Eukaryota</taxon>
        <taxon>Metazoa</taxon>
        <taxon>Ecdysozoa</taxon>
        <taxon>Arthropoda</taxon>
        <taxon>Crustacea</taxon>
        <taxon>Multicrustacea</taxon>
        <taxon>Hexanauplia</taxon>
        <taxon>Copepoda</taxon>
        <taxon>Harpacticoida</taxon>
        <taxon>Harpacticidae</taxon>
        <taxon>Tigriopus</taxon>
    </lineage>
</organism>
<dbReference type="STRING" id="6832.A0A553PL61"/>
<accession>A0A553PL61</accession>
<evidence type="ECO:0000256" key="1">
    <source>
        <dbReference type="RuleBase" id="RU000487"/>
    </source>
</evidence>
<dbReference type="Proteomes" id="UP000318571">
    <property type="component" value="Chromosome 11"/>
</dbReference>
<dbReference type="EMBL" id="VCGU01000003">
    <property type="protein sequence ID" value="TRY78430.1"/>
    <property type="molecule type" value="Genomic_DNA"/>
</dbReference>
<dbReference type="Pfam" id="PF00022">
    <property type="entry name" value="Actin"/>
    <property type="match status" value="2"/>
</dbReference>